<dbReference type="InterPro" id="IPR036163">
    <property type="entry name" value="HMA_dom_sf"/>
</dbReference>
<keyword evidence="1" id="KW-0732">Signal</keyword>
<evidence type="ECO:0000313" key="4">
    <source>
        <dbReference type="Proteomes" id="UP001393056"/>
    </source>
</evidence>
<keyword evidence="4" id="KW-1185">Reference proteome</keyword>
<name>A0ABU9I229_9FLAO</name>
<evidence type="ECO:0000256" key="1">
    <source>
        <dbReference type="SAM" id="SignalP"/>
    </source>
</evidence>
<dbReference type="RefSeq" id="WP_341680986.1">
    <property type="nucleotide sequence ID" value="NZ_JBBYHT010000001.1"/>
</dbReference>
<feature type="domain" description="HMA" evidence="2">
    <location>
        <begin position="26"/>
        <end position="92"/>
    </location>
</feature>
<dbReference type="EMBL" id="JBBYHT010000001">
    <property type="protein sequence ID" value="MEL1246464.1"/>
    <property type="molecule type" value="Genomic_DNA"/>
</dbReference>
<reference evidence="3 4" key="1">
    <citation type="submission" date="2024-04" db="EMBL/GenBank/DDBJ databases">
        <title>Flavobacterium sp. DGU41 16S ribosomal RNA gene Genome sequencing and assembly.</title>
        <authorList>
            <person name="Park S."/>
        </authorList>
    </citation>
    <scope>NUCLEOTIDE SEQUENCE [LARGE SCALE GENOMIC DNA]</scope>
    <source>
        <strain evidence="3 4">DGU41</strain>
    </source>
</reference>
<organism evidence="3 4">
    <name type="scientific">Flavobacterium helocola</name>
    <dbReference type="NCBI Taxonomy" id="3139139"/>
    <lineage>
        <taxon>Bacteria</taxon>
        <taxon>Pseudomonadati</taxon>
        <taxon>Bacteroidota</taxon>
        <taxon>Flavobacteriia</taxon>
        <taxon>Flavobacteriales</taxon>
        <taxon>Flavobacteriaceae</taxon>
        <taxon>Flavobacterium</taxon>
    </lineage>
</organism>
<feature type="signal peptide" evidence="1">
    <location>
        <begin position="1"/>
        <end position="19"/>
    </location>
</feature>
<evidence type="ECO:0000313" key="3">
    <source>
        <dbReference type="EMBL" id="MEL1246464.1"/>
    </source>
</evidence>
<gene>
    <name evidence="3" type="ORF">AAEO58_00245</name>
</gene>
<dbReference type="Gene3D" id="3.30.70.100">
    <property type="match status" value="1"/>
</dbReference>
<dbReference type="InterPro" id="IPR006121">
    <property type="entry name" value="HMA_dom"/>
</dbReference>
<sequence length="114" mass="12774">MKKIVVIILSSLFSLTMVAQEKKSKNKKVEFKVAGNCEMCEKRVEKAAFSVKGVKSAEWHADHGDIHLIIDETKCSAKDVAKAIAAVGHDTEFVKSKDEDYDKLHGCCNYERIE</sequence>
<feature type="chain" id="PRO_5045926225" evidence="1">
    <location>
        <begin position="20"/>
        <end position="114"/>
    </location>
</feature>
<accession>A0ABU9I229</accession>
<proteinExistence type="predicted"/>
<protein>
    <submittedName>
        <fullName evidence="3">Heavy-metal-associated domain-containing protein</fullName>
    </submittedName>
</protein>
<dbReference type="SUPFAM" id="SSF55008">
    <property type="entry name" value="HMA, heavy metal-associated domain"/>
    <property type="match status" value="1"/>
</dbReference>
<dbReference type="PROSITE" id="PS50846">
    <property type="entry name" value="HMA_2"/>
    <property type="match status" value="1"/>
</dbReference>
<comment type="caution">
    <text evidence="3">The sequence shown here is derived from an EMBL/GenBank/DDBJ whole genome shotgun (WGS) entry which is preliminary data.</text>
</comment>
<dbReference type="Proteomes" id="UP001393056">
    <property type="component" value="Unassembled WGS sequence"/>
</dbReference>
<evidence type="ECO:0000259" key="2">
    <source>
        <dbReference type="PROSITE" id="PS50846"/>
    </source>
</evidence>